<feature type="transmembrane region" description="Helical" evidence="1">
    <location>
        <begin position="128"/>
        <end position="149"/>
    </location>
</feature>
<keyword evidence="1" id="KW-0812">Transmembrane</keyword>
<name>A0A932CP91_UNCTE</name>
<feature type="transmembrane region" description="Helical" evidence="1">
    <location>
        <begin position="86"/>
        <end position="108"/>
    </location>
</feature>
<dbReference type="Proteomes" id="UP000769766">
    <property type="component" value="Unassembled WGS sequence"/>
</dbReference>
<proteinExistence type="predicted"/>
<dbReference type="PANTHER" id="PTHR43044:SF1">
    <property type="entry name" value="QUINOL:CYTOCHROME C OXIDOREDUCTASE QUINONE-BINDING SUBUNIT 2"/>
    <property type="match status" value="1"/>
</dbReference>
<evidence type="ECO:0000313" key="2">
    <source>
        <dbReference type="EMBL" id="MBI2876766.1"/>
    </source>
</evidence>
<organism evidence="2 3">
    <name type="scientific">Tectimicrobiota bacterium</name>
    <dbReference type="NCBI Taxonomy" id="2528274"/>
    <lineage>
        <taxon>Bacteria</taxon>
        <taxon>Pseudomonadati</taxon>
        <taxon>Nitrospinota/Tectimicrobiota group</taxon>
        <taxon>Candidatus Tectimicrobiota</taxon>
    </lineage>
</organism>
<feature type="transmembrane region" description="Helical" evidence="1">
    <location>
        <begin position="170"/>
        <end position="191"/>
    </location>
</feature>
<feature type="transmembrane region" description="Helical" evidence="1">
    <location>
        <begin position="288"/>
        <end position="309"/>
    </location>
</feature>
<dbReference type="EMBL" id="JACPRF010000232">
    <property type="protein sequence ID" value="MBI2876766.1"/>
    <property type="molecule type" value="Genomic_DNA"/>
</dbReference>
<evidence type="ECO:0008006" key="4">
    <source>
        <dbReference type="Google" id="ProtNLM"/>
    </source>
</evidence>
<comment type="caution">
    <text evidence="2">The sequence shown here is derived from an EMBL/GenBank/DDBJ whole genome shotgun (WGS) entry which is preliminary data.</text>
</comment>
<dbReference type="PANTHER" id="PTHR43044">
    <property type="match status" value="1"/>
</dbReference>
<feature type="transmembrane region" description="Helical" evidence="1">
    <location>
        <begin position="197"/>
        <end position="226"/>
    </location>
</feature>
<gene>
    <name evidence="2" type="ORF">HYY20_07785</name>
</gene>
<feature type="transmembrane region" description="Helical" evidence="1">
    <location>
        <begin position="48"/>
        <end position="74"/>
    </location>
</feature>
<feature type="transmembrane region" description="Helical" evidence="1">
    <location>
        <begin position="316"/>
        <end position="337"/>
    </location>
</feature>
<feature type="transmembrane region" description="Helical" evidence="1">
    <location>
        <begin position="17"/>
        <end position="36"/>
    </location>
</feature>
<keyword evidence="1" id="KW-1133">Transmembrane helix</keyword>
<reference evidence="2" key="1">
    <citation type="submission" date="2020-07" db="EMBL/GenBank/DDBJ databases">
        <title>Huge and variable diversity of episymbiotic CPR bacteria and DPANN archaea in groundwater ecosystems.</title>
        <authorList>
            <person name="He C.Y."/>
            <person name="Keren R."/>
            <person name="Whittaker M."/>
            <person name="Farag I.F."/>
            <person name="Doudna J."/>
            <person name="Cate J.H.D."/>
            <person name="Banfield J.F."/>
        </authorList>
    </citation>
    <scope>NUCLEOTIDE SEQUENCE</scope>
    <source>
        <strain evidence="2">NC_groundwater_672_Ag_B-0.1um_62_36</strain>
    </source>
</reference>
<protein>
    <recommendedName>
        <fullName evidence="4">Quinol:cytochrome C oxidoreductase</fullName>
    </recommendedName>
</protein>
<keyword evidence="1" id="KW-0472">Membrane</keyword>
<feature type="transmembrane region" description="Helical" evidence="1">
    <location>
        <begin position="349"/>
        <end position="370"/>
    </location>
</feature>
<feature type="transmembrane region" description="Helical" evidence="1">
    <location>
        <begin position="247"/>
        <end position="268"/>
    </location>
</feature>
<dbReference type="AlphaFoldDB" id="A0A932CP91"/>
<evidence type="ECO:0000256" key="1">
    <source>
        <dbReference type="SAM" id="Phobius"/>
    </source>
</evidence>
<evidence type="ECO:0000313" key="3">
    <source>
        <dbReference type="Proteomes" id="UP000769766"/>
    </source>
</evidence>
<sequence length="390" mass="44096">MNQTEALQPRLDRLQRGSLIAGIVGLVLCVIGAFLSRQQFFQSYLFAYLFWTGLALGSLAVLMLHTLVGGSWGVPIRHLLESGSRLLPLMALLFVPLLFGLQDLYSWARPEVAAQERLVQAKLPYLSVPFFLARTVLYFAIWIGLALLLNRWLHAQERTEAPLPERRLQGLSAIGLVLYVLTMTFAAIDWVMSLEPLWFSTIFGLLFVVGQGLVTFAFAIVALVLLVRGTSLEPWVGTTPLHDLGNLLLAFVTFWLYLSFSQFLIIWSGNLPEESFWYMYRIQGGWEAIIIAVIVLQFALPFFLLLFRFVKRRGPFLAGVAATILGMRLIDLFWLVAPTFHREGLYVHWLDLAAPIGIGGIWMAVFTWYLKGRPLLPLHDPRLPEVARHG</sequence>
<accession>A0A932CP91</accession>